<protein>
    <submittedName>
        <fullName evidence="2">Uncharacterized protein</fullName>
    </submittedName>
</protein>
<sequence length="106" mass="11031">MHITFTPQRRADQLTLARAGDTLTLNGETLDLSGIPDGATLPREAVGSDWLASDIERIDGGLHLTLILPHGPDAGAATLFPDPVNADADGPISVPAWGPEPATEEA</sequence>
<dbReference type="AlphaFoldDB" id="A0AAX1UG50"/>
<evidence type="ECO:0000256" key="1">
    <source>
        <dbReference type="SAM" id="MobiDB-lite"/>
    </source>
</evidence>
<evidence type="ECO:0000313" key="2">
    <source>
        <dbReference type="EMBL" id="RHZ91157.1"/>
    </source>
</evidence>
<name>A0AAX1UG50_CERSP</name>
<proteinExistence type="predicted"/>
<dbReference type="Proteomes" id="UP000266305">
    <property type="component" value="Unassembled WGS sequence"/>
</dbReference>
<organism evidence="2 3">
    <name type="scientific">Cereibacter sphaeroides</name>
    <name type="common">Rhodobacter sphaeroides</name>
    <dbReference type="NCBI Taxonomy" id="1063"/>
    <lineage>
        <taxon>Bacteria</taxon>
        <taxon>Pseudomonadati</taxon>
        <taxon>Pseudomonadota</taxon>
        <taxon>Alphaproteobacteria</taxon>
        <taxon>Rhodobacterales</taxon>
        <taxon>Paracoccaceae</taxon>
        <taxon>Cereibacter</taxon>
    </lineage>
</organism>
<gene>
    <name evidence="2" type="ORF">D1114_21030</name>
</gene>
<reference evidence="2 3" key="1">
    <citation type="submission" date="2018-08" db="EMBL/GenBank/DDBJ databases">
        <title>Draft genome sequence of Rhodobacter sphaeroides FY.</title>
        <authorList>
            <person name="Rayyan A."/>
            <person name="Meyer T.E."/>
            <person name="Kyndt J.A."/>
        </authorList>
    </citation>
    <scope>NUCLEOTIDE SEQUENCE [LARGE SCALE GENOMIC DNA]</scope>
    <source>
        <strain evidence="2 3">FY</strain>
    </source>
</reference>
<accession>A0AAX1UG50</accession>
<feature type="region of interest" description="Disordered" evidence="1">
    <location>
        <begin position="82"/>
        <end position="106"/>
    </location>
</feature>
<comment type="caution">
    <text evidence="2">The sequence shown here is derived from an EMBL/GenBank/DDBJ whole genome shotgun (WGS) entry which is preliminary data.</text>
</comment>
<dbReference type="EMBL" id="QWGP01000038">
    <property type="protein sequence ID" value="RHZ91157.1"/>
    <property type="molecule type" value="Genomic_DNA"/>
</dbReference>
<evidence type="ECO:0000313" key="3">
    <source>
        <dbReference type="Proteomes" id="UP000266305"/>
    </source>
</evidence>
<dbReference type="RefSeq" id="WP_119001348.1">
    <property type="nucleotide sequence ID" value="NZ_QWGP01000038.1"/>
</dbReference>